<dbReference type="KEGG" id="smam:Mal15_45230"/>
<proteinExistence type="predicted"/>
<organism evidence="3 4">
    <name type="scientific">Stieleria maiorica</name>
    <dbReference type="NCBI Taxonomy" id="2795974"/>
    <lineage>
        <taxon>Bacteria</taxon>
        <taxon>Pseudomonadati</taxon>
        <taxon>Planctomycetota</taxon>
        <taxon>Planctomycetia</taxon>
        <taxon>Pirellulales</taxon>
        <taxon>Pirellulaceae</taxon>
        <taxon>Stieleria</taxon>
    </lineage>
</organism>
<evidence type="ECO:0000256" key="2">
    <source>
        <dbReference type="SAM" id="SignalP"/>
    </source>
</evidence>
<feature type="compositionally biased region" description="Basic and acidic residues" evidence="1">
    <location>
        <begin position="30"/>
        <end position="43"/>
    </location>
</feature>
<feature type="signal peptide" evidence="2">
    <location>
        <begin position="1"/>
        <end position="29"/>
    </location>
</feature>
<evidence type="ECO:0000256" key="1">
    <source>
        <dbReference type="SAM" id="MobiDB-lite"/>
    </source>
</evidence>
<keyword evidence="2" id="KW-0732">Signal</keyword>
<dbReference type="EMBL" id="CP036264">
    <property type="protein sequence ID" value="QEG00453.1"/>
    <property type="molecule type" value="Genomic_DNA"/>
</dbReference>
<accession>A0A5B9MGP5</accession>
<feature type="region of interest" description="Disordered" evidence="1">
    <location>
        <begin position="22"/>
        <end position="43"/>
    </location>
</feature>
<evidence type="ECO:0000313" key="4">
    <source>
        <dbReference type="Proteomes" id="UP000321353"/>
    </source>
</evidence>
<feature type="chain" id="PRO_5022708604" evidence="2">
    <location>
        <begin position="30"/>
        <end position="96"/>
    </location>
</feature>
<dbReference type="Proteomes" id="UP000321353">
    <property type="component" value="Chromosome"/>
</dbReference>
<dbReference type="AlphaFoldDB" id="A0A5B9MGP5"/>
<keyword evidence="4" id="KW-1185">Reference proteome</keyword>
<name>A0A5B9MGP5_9BACT</name>
<dbReference type="RefSeq" id="WP_147869696.1">
    <property type="nucleotide sequence ID" value="NZ_CP036264.1"/>
</dbReference>
<evidence type="ECO:0000313" key="3">
    <source>
        <dbReference type="EMBL" id="QEG00453.1"/>
    </source>
</evidence>
<reference evidence="3 4" key="1">
    <citation type="submission" date="2019-02" db="EMBL/GenBank/DDBJ databases">
        <title>Planctomycetal bacteria perform biofilm scaping via a novel small molecule.</title>
        <authorList>
            <person name="Jeske O."/>
            <person name="Boedeker C."/>
            <person name="Wiegand S."/>
            <person name="Breitling P."/>
            <person name="Kallscheuer N."/>
            <person name="Jogler M."/>
            <person name="Rohde M."/>
            <person name="Petersen J."/>
            <person name="Medema M.H."/>
            <person name="Surup F."/>
            <person name="Jogler C."/>
        </authorList>
    </citation>
    <scope>NUCLEOTIDE SEQUENCE [LARGE SCALE GENOMIC DNA]</scope>
    <source>
        <strain evidence="3 4">Mal15</strain>
    </source>
</reference>
<sequence length="96" mass="10530" precursor="true">MLFRRTNVARVTCILALLTAASASSVASAQDDKSPPSARHRDSIATSLTEGGVVFTFDDRNFDDWPGHFVTPDALRRIFTTVRQLGLATYTCDQLP</sequence>
<protein>
    <submittedName>
        <fullName evidence="3">Uncharacterized protein</fullName>
    </submittedName>
</protein>
<gene>
    <name evidence="3" type="ORF">Mal15_45230</name>
</gene>